<proteinExistence type="predicted"/>
<dbReference type="PROSITE" id="PS51257">
    <property type="entry name" value="PROKAR_LIPOPROTEIN"/>
    <property type="match status" value="1"/>
</dbReference>
<evidence type="ECO:0000256" key="1">
    <source>
        <dbReference type="SAM" id="MobiDB-lite"/>
    </source>
</evidence>
<evidence type="ECO:0000313" key="3">
    <source>
        <dbReference type="Proteomes" id="UP000008631"/>
    </source>
</evidence>
<dbReference type="RefSeq" id="WP_013566477.1">
    <property type="nucleotide sequence ID" value="NC_014962.1"/>
</dbReference>
<sequence>MGGRNLIVWAVATTVLTAGCSPSGYDKGINEATEAVAAGVLKLKEYPPLPSPPGHSEYVKLLQQRCGVGYEVPNLPPGLAEADFIQEVRGWNEVIEAEVKRKHGAGIFEELNEEARKRWEEQVNPNASGNAKPIAAADRAA</sequence>
<dbReference type="KEGG" id="ipa:Isop_3632"/>
<dbReference type="AlphaFoldDB" id="E8QYK6"/>
<keyword evidence="3" id="KW-1185">Reference proteome</keyword>
<evidence type="ECO:0000313" key="2">
    <source>
        <dbReference type="EMBL" id="ADV64189.1"/>
    </source>
</evidence>
<dbReference type="Proteomes" id="UP000008631">
    <property type="component" value="Chromosome"/>
</dbReference>
<accession>E8QYK6</accession>
<dbReference type="InParanoid" id="E8QYK6"/>
<organism evidence="2 3">
    <name type="scientific">Isosphaera pallida (strain ATCC 43644 / DSM 9630 / IS1B)</name>
    <dbReference type="NCBI Taxonomy" id="575540"/>
    <lineage>
        <taxon>Bacteria</taxon>
        <taxon>Pseudomonadati</taxon>
        <taxon>Planctomycetota</taxon>
        <taxon>Planctomycetia</taxon>
        <taxon>Isosphaerales</taxon>
        <taxon>Isosphaeraceae</taxon>
        <taxon>Isosphaera</taxon>
    </lineage>
</organism>
<gene>
    <name evidence="2" type="ordered locus">Isop_3632</name>
</gene>
<dbReference type="EMBL" id="CP002353">
    <property type="protein sequence ID" value="ADV64189.1"/>
    <property type="molecule type" value="Genomic_DNA"/>
</dbReference>
<name>E8QYK6_ISOPI</name>
<dbReference type="HOGENOM" id="CLU_1822728_0_0_0"/>
<evidence type="ECO:0008006" key="4">
    <source>
        <dbReference type="Google" id="ProtNLM"/>
    </source>
</evidence>
<reference evidence="2 3" key="2">
    <citation type="journal article" date="2011" name="Stand. Genomic Sci.">
        <title>Complete genome sequence of Isosphaera pallida type strain (IS1B).</title>
        <authorList>
            <consortium name="US DOE Joint Genome Institute (JGI-PGF)"/>
            <person name="Goker M."/>
            <person name="Cleland D."/>
            <person name="Saunders E."/>
            <person name="Lapidus A."/>
            <person name="Nolan M."/>
            <person name="Lucas S."/>
            <person name="Hammon N."/>
            <person name="Deshpande S."/>
            <person name="Cheng J.F."/>
            <person name="Tapia R."/>
            <person name="Han C."/>
            <person name="Goodwin L."/>
            <person name="Pitluck S."/>
            <person name="Liolios K."/>
            <person name="Pagani I."/>
            <person name="Ivanova N."/>
            <person name="Mavromatis K."/>
            <person name="Pati A."/>
            <person name="Chen A."/>
            <person name="Palaniappan K."/>
            <person name="Land M."/>
            <person name="Hauser L."/>
            <person name="Chang Y.J."/>
            <person name="Jeffries C.D."/>
            <person name="Detter J.C."/>
            <person name="Beck B."/>
            <person name="Woyke T."/>
            <person name="Bristow J."/>
            <person name="Eisen J.A."/>
            <person name="Markowitz V."/>
            <person name="Hugenholtz P."/>
            <person name="Kyrpides N.C."/>
            <person name="Klenk H.P."/>
        </authorList>
    </citation>
    <scope>NUCLEOTIDE SEQUENCE [LARGE SCALE GENOMIC DNA]</scope>
    <source>
        <strain evidence="3">ATCC 43644 / DSM 9630 / IS1B</strain>
    </source>
</reference>
<feature type="region of interest" description="Disordered" evidence="1">
    <location>
        <begin position="118"/>
        <end position="141"/>
    </location>
</feature>
<protein>
    <recommendedName>
        <fullName evidence="4">Lipoprotein</fullName>
    </recommendedName>
</protein>
<reference key="1">
    <citation type="submission" date="2010-11" db="EMBL/GenBank/DDBJ databases">
        <title>The complete sequence of chromosome of Isophaera pallida ATCC 43644.</title>
        <authorList>
            <consortium name="US DOE Joint Genome Institute (JGI-PGF)"/>
            <person name="Lucas S."/>
            <person name="Copeland A."/>
            <person name="Lapidus A."/>
            <person name="Bruce D."/>
            <person name="Goodwin L."/>
            <person name="Pitluck S."/>
            <person name="Kyrpides N."/>
            <person name="Mavromatis K."/>
            <person name="Pagani I."/>
            <person name="Ivanova N."/>
            <person name="Saunders E."/>
            <person name="Brettin T."/>
            <person name="Detter J.C."/>
            <person name="Han C."/>
            <person name="Tapia R."/>
            <person name="Land M."/>
            <person name="Hauser L."/>
            <person name="Markowitz V."/>
            <person name="Cheng J.-F."/>
            <person name="Hugenholtz P."/>
            <person name="Woyke T."/>
            <person name="Wu D."/>
            <person name="Eisen J.A."/>
        </authorList>
    </citation>
    <scope>NUCLEOTIDE SEQUENCE</scope>
    <source>
        <strain>ATCC 43644</strain>
    </source>
</reference>